<dbReference type="InterPro" id="IPR045584">
    <property type="entry name" value="Pilin-like"/>
</dbReference>
<dbReference type="Gene3D" id="3.30.700.10">
    <property type="entry name" value="Glycoprotein, Type 4 Pilin"/>
    <property type="match status" value="1"/>
</dbReference>
<feature type="compositionally biased region" description="Low complexity" evidence="4">
    <location>
        <begin position="131"/>
        <end position="148"/>
    </location>
</feature>
<dbReference type="OrthoDB" id="5767514at2"/>
<evidence type="ECO:0000256" key="4">
    <source>
        <dbReference type="SAM" id="MobiDB-lite"/>
    </source>
</evidence>
<dbReference type="KEGG" id="fad:CDH04_05240"/>
<dbReference type="EMBL" id="CP021781">
    <property type="protein sequence ID" value="AXA33857.1"/>
    <property type="molecule type" value="Genomic_DNA"/>
</dbReference>
<evidence type="ECO:0000313" key="9">
    <source>
        <dbReference type="Proteomes" id="UP000681131"/>
    </source>
</evidence>
<evidence type="ECO:0000256" key="5">
    <source>
        <dbReference type="SAM" id="Phobius"/>
    </source>
</evidence>
<dbReference type="Proteomes" id="UP000251120">
    <property type="component" value="Chromosome"/>
</dbReference>
<evidence type="ECO:0000256" key="3">
    <source>
        <dbReference type="RuleBase" id="RU000389"/>
    </source>
</evidence>
<keyword evidence="9" id="KW-1185">Reference proteome</keyword>
<evidence type="ECO:0000313" key="7">
    <source>
        <dbReference type="EMBL" id="QIW12094.1"/>
    </source>
</evidence>
<accession>A0A2Z4XY79</accession>
<dbReference type="PROSITE" id="PS00409">
    <property type="entry name" value="PROKAR_NTER_METHYL"/>
    <property type="match status" value="1"/>
</dbReference>
<dbReference type="Pfam" id="PF07963">
    <property type="entry name" value="N_methyl"/>
    <property type="match status" value="1"/>
</dbReference>
<protein>
    <submittedName>
        <fullName evidence="7">Pilin</fullName>
    </submittedName>
</protein>
<dbReference type="InterPro" id="IPR001082">
    <property type="entry name" value="Pilin"/>
</dbReference>
<dbReference type="InterPro" id="IPR012902">
    <property type="entry name" value="N_methyl_site"/>
</dbReference>
<keyword evidence="5" id="KW-0472">Membrane</keyword>
<dbReference type="GO" id="GO:0009289">
    <property type="term" value="C:pilus"/>
    <property type="evidence" value="ECO:0007669"/>
    <property type="project" value="InterPro"/>
</dbReference>
<reference evidence="7 9" key="2">
    <citation type="submission" date="2019-08" db="EMBL/GenBank/DDBJ databases">
        <title>Complete genome sequences of Francisella adeliensis (FSC1325 and FSC1326).</title>
        <authorList>
            <person name="Ohrman C."/>
            <person name="Uneklint I."/>
            <person name="Vallesi A."/>
            <person name="Karlsson L."/>
            <person name="Sjodin A."/>
        </authorList>
    </citation>
    <scope>NUCLEOTIDE SEQUENCE [LARGE SCALE GENOMIC DNA]</scope>
    <source>
        <strain evidence="7 9">FSC1325</strain>
    </source>
</reference>
<evidence type="ECO:0000256" key="1">
    <source>
        <dbReference type="ARBA" id="ARBA00005233"/>
    </source>
</evidence>
<evidence type="ECO:0000313" key="8">
    <source>
        <dbReference type="Proteomes" id="UP000251120"/>
    </source>
</evidence>
<dbReference type="NCBIfam" id="TIGR02532">
    <property type="entry name" value="IV_pilin_GFxxxE"/>
    <property type="match status" value="1"/>
</dbReference>
<sequence length="266" mass="27849">MKKVASEGFSLVELMVVIAIIAILMAVAVPMYANYTVRSKLSSELEKLGAVKAAAEYISNNNNSIDYTGGNLGVLPSGASIGENGTIELDTSSIVANSSISLVPSIGIGTIDWSCSGTGLTSSQLPSSCQNDGEANNNSNGGEGISSNQFDGNSCGFPDVEGASCYEPNNNINMRVSGDQIEIKVYNGAADEDGFRDGIDMSMNSEVPGEINYIGNEGPQSITSIAGVDDLDLPEEQKQNVVEAINSIKQTSYCDDAANSDLWVCQ</sequence>
<dbReference type="GO" id="GO:0007155">
    <property type="term" value="P:cell adhesion"/>
    <property type="evidence" value="ECO:0007669"/>
    <property type="project" value="InterPro"/>
</dbReference>
<keyword evidence="5" id="KW-0812">Transmembrane</keyword>
<keyword evidence="5" id="KW-1133">Transmembrane helix</keyword>
<dbReference type="Pfam" id="PF00114">
    <property type="entry name" value="Pilin"/>
    <property type="match status" value="1"/>
</dbReference>
<feature type="transmembrane region" description="Helical" evidence="5">
    <location>
        <begin position="12"/>
        <end position="33"/>
    </location>
</feature>
<dbReference type="SUPFAM" id="SSF54523">
    <property type="entry name" value="Pili subunits"/>
    <property type="match status" value="1"/>
</dbReference>
<name>A0A2Z4XY79_9GAMM</name>
<reference evidence="6 8" key="1">
    <citation type="submission" date="2017-06" db="EMBL/GenBank/DDBJ databases">
        <title>Complete genome of Francisella adeliensis.</title>
        <authorList>
            <person name="Vallesi A."/>
            <person name="Sjodin A."/>
        </authorList>
    </citation>
    <scope>NUCLEOTIDE SEQUENCE [LARGE SCALE GENOMIC DNA]</scope>
    <source>
        <strain evidence="6 8">FDC440</strain>
    </source>
</reference>
<dbReference type="AlphaFoldDB" id="A0A2Z4XY79"/>
<organism evidence="6 8">
    <name type="scientific">Francisella adeliensis</name>
    <dbReference type="NCBI Taxonomy" id="2007306"/>
    <lineage>
        <taxon>Bacteria</taxon>
        <taxon>Pseudomonadati</taxon>
        <taxon>Pseudomonadota</taxon>
        <taxon>Gammaproteobacteria</taxon>
        <taxon>Thiotrichales</taxon>
        <taxon>Francisellaceae</taxon>
        <taxon>Francisella</taxon>
    </lineage>
</organism>
<evidence type="ECO:0000313" key="6">
    <source>
        <dbReference type="EMBL" id="AXA33857.1"/>
    </source>
</evidence>
<feature type="region of interest" description="Disordered" evidence="4">
    <location>
        <begin position="124"/>
        <end position="153"/>
    </location>
</feature>
<keyword evidence="2" id="KW-0488">Methylation</keyword>
<comment type="similarity">
    <text evidence="1 3">Belongs to the N-Me-Phe pilin family.</text>
</comment>
<keyword evidence="3" id="KW-0281">Fimbrium</keyword>
<proteinExistence type="inferred from homology"/>
<dbReference type="EMBL" id="CP043424">
    <property type="protein sequence ID" value="QIW12094.1"/>
    <property type="molecule type" value="Genomic_DNA"/>
</dbReference>
<dbReference type="Proteomes" id="UP000681131">
    <property type="component" value="Chromosome"/>
</dbReference>
<gene>
    <name evidence="6" type="ORF">CDH04_05240</name>
    <name evidence="7" type="ORF">FZC43_05245</name>
</gene>
<evidence type="ECO:0000256" key="2">
    <source>
        <dbReference type="ARBA" id="ARBA00022481"/>
    </source>
</evidence>